<name>T1K9U9_TETUR</name>
<dbReference type="OMA" id="PPRNEIM"/>
<reference evidence="3" key="1">
    <citation type="submission" date="2011-08" db="EMBL/GenBank/DDBJ databases">
        <authorList>
            <person name="Rombauts S."/>
        </authorList>
    </citation>
    <scope>NUCLEOTIDE SEQUENCE</scope>
    <source>
        <strain evidence="3">London</strain>
    </source>
</reference>
<dbReference type="OrthoDB" id="10584360at2759"/>
<proteinExistence type="predicted"/>
<protein>
    <submittedName>
        <fullName evidence="2">Uncharacterized protein</fullName>
    </submittedName>
</protein>
<dbReference type="EMBL" id="CAEY01001893">
    <property type="status" value="NOT_ANNOTATED_CDS"/>
    <property type="molecule type" value="Genomic_DNA"/>
</dbReference>
<gene>
    <name evidence="2" type="primary">107362089</name>
</gene>
<evidence type="ECO:0000256" key="1">
    <source>
        <dbReference type="SAM" id="MobiDB-lite"/>
    </source>
</evidence>
<reference evidence="2" key="2">
    <citation type="submission" date="2015-06" db="UniProtKB">
        <authorList>
            <consortium name="EnsemblMetazoa"/>
        </authorList>
    </citation>
    <scope>IDENTIFICATION</scope>
</reference>
<dbReference type="HOGENOM" id="CLU_934843_0_0_1"/>
<dbReference type="AlphaFoldDB" id="T1K9U9"/>
<sequence>MEMQHSFGTFANFNQRNDEEMSSFGSSGIASGFSSPFTSASSTASCSSFSSSFNSPFNSSASNLSSPSIPTSSTPGRMKEWKNRKHREGTNTNSTRNRRDEIVARFRGISLSEFPDDEEAKLPKWDWDDCVNSSWDLKVEPSKPVPWYIYDDSLTWDQFLELSEIDRRDRESQYFQNETMHDLEAGDDYPTNHWMVKTELLIGQLINTPNLHDMMCPACHHYALIIKFKTLVCTVCLKYYPMPSTALDISVLKEGIKLFENKHAMRCPRTSASYGIFNGDIAIICDYCQLMYNISKNF</sequence>
<organism evidence="2 3">
    <name type="scientific">Tetranychus urticae</name>
    <name type="common">Two-spotted spider mite</name>
    <dbReference type="NCBI Taxonomy" id="32264"/>
    <lineage>
        <taxon>Eukaryota</taxon>
        <taxon>Metazoa</taxon>
        <taxon>Ecdysozoa</taxon>
        <taxon>Arthropoda</taxon>
        <taxon>Chelicerata</taxon>
        <taxon>Arachnida</taxon>
        <taxon>Acari</taxon>
        <taxon>Acariformes</taxon>
        <taxon>Trombidiformes</taxon>
        <taxon>Prostigmata</taxon>
        <taxon>Eleutherengona</taxon>
        <taxon>Raphignathae</taxon>
        <taxon>Tetranychoidea</taxon>
        <taxon>Tetranychidae</taxon>
        <taxon>Tetranychus</taxon>
    </lineage>
</organism>
<dbReference type="Proteomes" id="UP000015104">
    <property type="component" value="Unassembled WGS sequence"/>
</dbReference>
<evidence type="ECO:0000313" key="2">
    <source>
        <dbReference type="EnsemblMetazoa" id="tetur07g06250.1"/>
    </source>
</evidence>
<feature type="region of interest" description="Disordered" evidence="1">
    <location>
        <begin position="57"/>
        <end position="95"/>
    </location>
</feature>
<accession>T1K9U9</accession>
<evidence type="ECO:0000313" key="3">
    <source>
        <dbReference type="Proteomes" id="UP000015104"/>
    </source>
</evidence>
<feature type="compositionally biased region" description="Low complexity" evidence="1">
    <location>
        <begin position="57"/>
        <end position="75"/>
    </location>
</feature>
<feature type="compositionally biased region" description="Polar residues" evidence="1">
    <location>
        <begin position="1"/>
        <end position="15"/>
    </location>
</feature>
<dbReference type="EnsemblMetazoa" id="tetur07g06250.1">
    <property type="protein sequence ID" value="tetur07g06250.1"/>
    <property type="gene ID" value="tetur07g06250"/>
</dbReference>
<feature type="region of interest" description="Disordered" evidence="1">
    <location>
        <begin position="1"/>
        <end position="27"/>
    </location>
</feature>
<keyword evidence="3" id="KW-1185">Reference proteome</keyword>
<dbReference type="KEGG" id="tut:107362089"/>